<dbReference type="EMBL" id="MRZV01000231">
    <property type="protein sequence ID" value="PIK54870.1"/>
    <property type="molecule type" value="Genomic_DNA"/>
</dbReference>
<keyword evidence="1" id="KW-0732">Signal</keyword>
<comment type="caution">
    <text evidence="2">The sequence shown here is derived from an EMBL/GenBank/DDBJ whole genome shotgun (WGS) entry which is preliminary data.</text>
</comment>
<name>A0A2G8L3Z9_STIJA</name>
<protein>
    <submittedName>
        <fullName evidence="2">Uncharacterized protein</fullName>
    </submittedName>
</protein>
<dbReference type="AlphaFoldDB" id="A0A2G8L3Z9"/>
<gene>
    <name evidence="2" type="ORF">BSL78_08206</name>
</gene>
<evidence type="ECO:0000313" key="3">
    <source>
        <dbReference type="Proteomes" id="UP000230750"/>
    </source>
</evidence>
<feature type="signal peptide" evidence="1">
    <location>
        <begin position="1"/>
        <end position="25"/>
    </location>
</feature>
<keyword evidence="3" id="KW-1185">Reference proteome</keyword>
<sequence length="160" mass="17498">MEFNNIFMITVIAAAFICFRLEVEGAISTEELTPEQKKDCVKWEEFNNGYCPPGTYKNDTDGECLNCPEGSYMKWFNTCPMCIRFTVCDEGDVVSCPGDTTNDRSCADPQPATAGGWVGGSLVGGLVGTVGGSVGRSAWEQKRRMMMLANKTLVADSDYK</sequence>
<evidence type="ECO:0000313" key="2">
    <source>
        <dbReference type="EMBL" id="PIK54870.1"/>
    </source>
</evidence>
<evidence type="ECO:0000256" key="1">
    <source>
        <dbReference type="SAM" id="SignalP"/>
    </source>
</evidence>
<feature type="chain" id="PRO_5013890015" evidence="1">
    <location>
        <begin position="26"/>
        <end position="160"/>
    </location>
</feature>
<dbReference type="CDD" id="cd00185">
    <property type="entry name" value="TNFRSF"/>
    <property type="match status" value="1"/>
</dbReference>
<organism evidence="2 3">
    <name type="scientific">Stichopus japonicus</name>
    <name type="common">Sea cucumber</name>
    <dbReference type="NCBI Taxonomy" id="307972"/>
    <lineage>
        <taxon>Eukaryota</taxon>
        <taxon>Metazoa</taxon>
        <taxon>Echinodermata</taxon>
        <taxon>Eleutherozoa</taxon>
        <taxon>Echinozoa</taxon>
        <taxon>Holothuroidea</taxon>
        <taxon>Aspidochirotacea</taxon>
        <taxon>Aspidochirotida</taxon>
        <taxon>Stichopodidae</taxon>
        <taxon>Apostichopus</taxon>
    </lineage>
</organism>
<accession>A0A2G8L3Z9</accession>
<dbReference type="SUPFAM" id="SSF57586">
    <property type="entry name" value="TNF receptor-like"/>
    <property type="match status" value="1"/>
</dbReference>
<proteinExistence type="predicted"/>
<dbReference type="Gene3D" id="2.10.50.10">
    <property type="entry name" value="Tumor Necrosis Factor Receptor, subunit A, domain 2"/>
    <property type="match status" value="1"/>
</dbReference>
<dbReference type="Proteomes" id="UP000230750">
    <property type="component" value="Unassembled WGS sequence"/>
</dbReference>
<reference evidence="2 3" key="1">
    <citation type="journal article" date="2017" name="PLoS Biol.">
        <title>The sea cucumber genome provides insights into morphological evolution and visceral regeneration.</title>
        <authorList>
            <person name="Zhang X."/>
            <person name="Sun L."/>
            <person name="Yuan J."/>
            <person name="Sun Y."/>
            <person name="Gao Y."/>
            <person name="Zhang L."/>
            <person name="Li S."/>
            <person name="Dai H."/>
            <person name="Hamel J.F."/>
            <person name="Liu C."/>
            <person name="Yu Y."/>
            <person name="Liu S."/>
            <person name="Lin W."/>
            <person name="Guo K."/>
            <person name="Jin S."/>
            <person name="Xu P."/>
            <person name="Storey K.B."/>
            <person name="Huan P."/>
            <person name="Zhang T."/>
            <person name="Zhou Y."/>
            <person name="Zhang J."/>
            <person name="Lin C."/>
            <person name="Li X."/>
            <person name="Xing L."/>
            <person name="Huo D."/>
            <person name="Sun M."/>
            <person name="Wang L."/>
            <person name="Mercier A."/>
            <person name="Li F."/>
            <person name="Yang H."/>
            <person name="Xiang J."/>
        </authorList>
    </citation>
    <scope>NUCLEOTIDE SEQUENCE [LARGE SCALE GENOMIC DNA]</scope>
    <source>
        <strain evidence="2">Shaxun</strain>
        <tissue evidence="2">Muscle</tissue>
    </source>
</reference>